<keyword evidence="1" id="KW-0808">Transferase</keyword>
<evidence type="ECO:0000256" key="2">
    <source>
        <dbReference type="ARBA" id="ARBA00022695"/>
    </source>
</evidence>
<dbReference type="STRING" id="1817772.A2527_04730"/>
<evidence type="ECO:0000313" key="4">
    <source>
        <dbReference type="EMBL" id="OGG93531.1"/>
    </source>
</evidence>
<dbReference type="Proteomes" id="UP000178449">
    <property type="component" value="Unassembled WGS sequence"/>
</dbReference>
<dbReference type="SUPFAM" id="SSF53448">
    <property type="entry name" value="Nucleotide-diphospho-sugar transferases"/>
    <property type="match status" value="1"/>
</dbReference>
<evidence type="ECO:0000313" key="5">
    <source>
        <dbReference type="Proteomes" id="UP000178449"/>
    </source>
</evidence>
<accession>A0A1F6G5Y7</accession>
<evidence type="ECO:0000259" key="3">
    <source>
        <dbReference type="Pfam" id="PF00483"/>
    </source>
</evidence>
<evidence type="ECO:0000256" key="1">
    <source>
        <dbReference type="ARBA" id="ARBA00022679"/>
    </source>
</evidence>
<dbReference type="InterPro" id="IPR050065">
    <property type="entry name" value="GlmU-like"/>
</dbReference>
<dbReference type="PANTHER" id="PTHR43584:SF8">
    <property type="entry name" value="N-ACETYLMURAMATE ALPHA-1-PHOSPHATE URIDYLYLTRANSFERASE"/>
    <property type="match status" value="1"/>
</dbReference>
<organism evidence="4 5">
    <name type="scientific">Candidatus Lambdaproteobacteria bacterium RIFOXYD2_FULL_50_16</name>
    <dbReference type="NCBI Taxonomy" id="1817772"/>
    <lineage>
        <taxon>Bacteria</taxon>
        <taxon>Pseudomonadati</taxon>
        <taxon>Pseudomonadota</taxon>
        <taxon>Candidatus Lambdaproteobacteria</taxon>
    </lineage>
</organism>
<feature type="domain" description="Nucleotidyl transferase" evidence="3">
    <location>
        <begin position="3"/>
        <end position="132"/>
    </location>
</feature>
<dbReference type="Pfam" id="PF00483">
    <property type="entry name" value="NTP_transferase"/>
    <property type="match status" value="1"/>
</dbReference>
<reference evidence="4 5" key="1">
    <citation type="journal article" date="2016" name="Nat. Commun.">
        <title>Thousands of microbial genomes shed light on interconnected biogeochemical processes in an aquifer system.</title>
        <authorList>
            <person name="Anantharaman K."/>
            <person name="Brown C.T."/>
            <person name="Hug L.A."/>
            <person name="Sharon I."/>
            <person name="Castelle C.J."/>
            <person name="Probst A.J."/>
            <person name="Thomas B.C."/>
            <person name="Singh A."/>
            <person name="Wilkins M.J."/>
            <person name="Karaoz U."/>
            <person name="Brodie E.L."/>
            <person name="Williams K.H."/>
            <person name="Hubbard S.S."/>
            <person name="Banfield J.F."/>
        </authorList>
    </citation>
    <scope>NUCLEOTIDE SEQUENCE [LARGE SCALE GENOMIC DNA]</scope>
</reference>
<dbReference type="InterPro" id="IPR005835">
    <property type="entry name" value="NTP_transferase_dom"/>
</dbReference>
<name>A0A1F6G5Y7_9PROT</name>
<dbReference type="Gene3D" id="3.90.550.10">
    <property type="entry name" value="Spore Coat Polysaccharide Biosynthesis Protein SpsA, Chain A"/>
    <property type="match status" value="1"/>
</dbReference>
<proteinExistence type="predicted"/>
<comment type="caution">
    <text evidence="4">The sequence shown here is derived from an EMBL/GenBank/DDBJ whole genome shotgun (WGS) entry which is preliminary data.</text>
</comment>
<dbReference type="InterPro" id="IPR029044">
    <property type="entry name" value="Nucleotide-diphossugar_trans"/>
</dbReference>
<protein>
    <recommendedName>
        <fullName evidence="3">Nucleotidyl transferase domain-containing protein</fullName>
    </recommendedName>
</protein>
<dbReference type="EMBL" id="MFNE01000048">
    <property type="protein sequence ID" value="OGG93531.1"/>
    <property type="molecule type" value="Genomic_DNA"/>
</dbReference>
<keyword evidence="2" id="KW-0548">Nucleotidyltransferase</keyword>
<gene>
    <name evidence="4" type="ORF">A2527_04730</name>
</gene>
<dbReference type="GO" id="GO:0016779">
    <property type="term" value="F:nucleotidyltransferase activity"/>
    <property type="evidence" value="ECO:0007669"/>
    <property type="project" value="UniProtKB-KW"/>
</dbReference>
<sequence>MQAMIFAAGLGTRLRPLTDLIPKALVEVQNRPMLDWVVRALGKAGVTKLVINTHYKAEQIERFCFEQLKGLEWYLSYEPEILGTGGGLKQASRWLTEDFFLVNADIFTNLDYRWFLKQHQASKAEITLAVNQAPASSELLVDQKNRLIGLRRPNADRIVLSPQGAARPQNFCGIHLINQSFLARLGGQVEFSIIEEYLKQIPQGLNIHCTDISPFSWLDIGTPADLSRAQTLELSRAPSLDF</sequence>
<dbReference type="PANTHER" id="PTHR43584">
    <property type="entry name" value="NUCLEOTIDYL TRANSFERASE"/>
    <property type="match status" value="1"/>
</dbReference>
<dbReference type="AlphaFoldDB" id="A0A1F6G5Y7"/>